<dbReference type="Gene3D" id="2.30.110.10">
    <property type="entry name" value="Electron Transport, Fmn-binding Protein, Chain A"/>
    <property type="match status" value="1"/>
</dbReference>
<protein>
    <submittedName>
        <fullName evidence="1">FMN-binding negative transcriptional regulator</fullName>
    </submittedName>
</protein>
<reference evidence="1 2" key="1">
    <citation type="journal article" date="2009" name="Stand. Genomic Sci.">
        <title>Complete genome sequence of Pirellula staleyi type strain (ATCC 27377).</title>
        <authorList>
            <person name="Clum A."/>
            <person name="Tindall B.J."/>
            <person name="Sikorski J."/>
            <person name="Ivanova N."/>
            <person name="Mavrommatis K."/>
            <person name="Lucas S."/>
            <person name="Glavina del Rio T."/>
            <person name="Nolan M."/>
            <person name="Chen F."/>
            <person name="Tice H."/>
            <person name="Pitluck S."/>
            <person name="Cheng J.F."/>
            <person name="Chertkov O."/>
            <person name="Brettin T."/>
            <person name="Han C."/>
            <person name="Detter J.C."/>
            <person name="Kuske C."/>
            <person name="Bruce D."/>
            <person name="Goodwin L."/>
            <person name="Ovchinikova G."/>
            <person name="Pati A."/>
            <person name="Mikhailova N."/>
            <person name="Chen A."/>
            <person name="Palaniappan K."/>
            <person name="Land M."/>
            <person name="Hauser L."/>
            <person name="Chang Y.J."/>
            <person name="Jeffries C.D."/>
            <person name="Chain P."/>
            <person name="Rohde M."/>
            <person name="Goker M."/>
            <person name="Bristow J."/>
            <person name="Eisen J.A."/>
            <person name="Markowitz V."/>
            <person name="Hugenholtz P."/>
            <person name="Kyrpides N.C."/>
            <person name="Klenk H.P."/>
            <person name="Lapidus A."/>
        </authorList>
    </citation>
    <scope>NUCLEOTIDE SEQUENCE [LARGE SCALE GENOMIC DNA]</scope>
    <source>
        <strain evidence="2">ATCC 27377 / DSM 6068 / ICPB 4128</strain>
    </source>
</reference>
<dbReference type="EMBL" id="CP001848">
    <property type="protein sequence ID" value="ADB19339.1"/>
    <property type="molecule type" value="Genomic_DNA"/>
</dbReference>
<accession>D2R808</accession>
<dbReference type="PANTHER" id="PTHR35802">
    <property type="entry name" value="PROTEASE SYNTHASE AND SPORULATION PROTEIN PAI 2"/>
    <property type="match status" value="1"/>
</dbReference>
<dbReference type="Proteomes" id="UP000001887">
    <property type="component" value="Chromosome"/>
</dbReference>
<dbReference type="SUPFAM" id="SSF50475">
    <property type="entry name" value="FMN-binding split barrel"/>
    <property type="match status" value="1"/>
</dbReference>
<dbReference type="PANTHER" id="PTHR35802:SF1">
    <property type="entry name" value="PROTEASE SYNTHASE AND SPORULATION PROTEIN PAI 2"/>
    <property type="match status" value="1"/>
</dbReference>
<dbReference type="eggNOG" id="COG2808">
    <property type="taxonomic scope" value="Bacteria"/>
</dbReference>
<dbReference type="OrthoDB" id="9794948at2"/>
<name>D2R808_PIRSD</name>
<sequence>MYVPTSFREERDETILSFLEQFPFATLVSPTENGIVATHLPLVLDRSRRSLVGHVAHANTQWQSMFSGNASLAIFHGPHAYISPLMYDSSPAVPTWNYAAIHVTSTPELIEEPSAVAAAVETVVRRFDHDPSRWRKPEHADFLEKLLSGIVAFEMPLARVEAKFKLGQNRSAADQEKMLASLSAGDDESQNLARFIEAYRQGRS</sequence>
<proteinExistence type="predicted"/>
<dbReference type="PIRSF" id="PIRSF010372">
    <property type="entry name" value="PaiB"/>
    <property type="match status" value="1"/>
</dbReference>
<evidence type="ECO:0000313" key="1">
    <source>
        <dbReference type="EMBL" id="ADB19339.1"/>
    </source>
</evidence>
<dbReference type="InterPro" id="IPR012349">
    <property type="entry name" value="Split_barrel_FMN-bd"/>
</dbReference>
<dbReference type="InterPro" id="IPR007396">
    <property type="entry name" value="TR_PAI2-type"/>
</dbReference>
<evidence type="ECO:0000313" key="2">
    <source>
        <dbReference type="Proteomes" id="UP000001887"/>
    </source>
</evidence>
<gene>
    <name evidence="1" type="ordered locus">Psta_4697</name>
</gene>
<keyword evidence="2" id="KW-1185">Reference proteome</keyword>
<organism evidence="1 2">
    <name type="scientific">Pirellula staleyi (strain ATCC 27377 / DSM 6068 / ICPB 4128)</name>
    <name type="common">Pirella staleyi</name>
    <dbReference type="NCBI Taxonomy" id="530564"/>
    <lineage>
        <taxon>Bacteria</taxon>
        <taxon>Pseudomonadati</taxon>
        <taxon>Planctomycetota</taxon>
        <taxon>Planctomycetia</taxon>
        <taxon>Pirellulales</taxon>
        <taxon>Pirellulaceae</taxon>
        <taxon>Pirellula</taxon>
    </lineage>
</organism>
<dbReference type="HOGENOM" id="CLU_065853_3_0_0"/>
<dbReference type="KEGG" id="psl:Psta_4697"/>
<dbReference type="Pfam" id="PF04299">
    <property type="entry name" value="FMN_bind_2"/>
    <property type="match status" value="1"/>
</dbReference>
<dbReference type="AlphaFoldDB" id="D2R808"/>